<keyword evidence="2" id="KW-1185">Reference proteome</keyword>
<name>A0A4P6QXA7_9CAUD</name>
<dbReference type="GeneID" id="55014817"/>
<sequence length="54" mass="6533">MATFEVLKDCRDKKAKHLYRKDEKIEATVKAINEFERRLKKAGYELPFFKRIDN</sequence>
<evidence type="ECO:0000313" key="1">
    <source>
        <dbReference type="EMBL" id="QBJ05122.1"/>
    </source>
</evidence>
<accession>A0A4P6QXA7</accession>
<dbReference type="RefSeq" id="YP_009823307.1">
    <property type="nucleotide sequence ID" value="NC_048192.1"/>
</dbReference>
<dbReference type="EMBL" id="MK450538">
    <property type="protein sequence ID" value="QBJ05122.1"/>
    <property type="molecule type" value="Genomic_DNA"/>
</dbReference>
<protein>
    <submittedName>
        <fullName evidence="1">Uncharacterized protein</fullName>
    </submittedName>
</protein>
<proteinExistence type="predicted"/>
<dbReference type="KEGG" id="vg:55014817"/>
<dbReference type="Proteomes" id="UP000310300">
    <property type="component" value="Segment"/>
</dbReference>
<reference evidence="2" key="1">
    <citation type="submission" date="2019-01" db="EMBL/GenBank/DDBJ databases">
        <title>New genus Fibralongavirus in Staphylococcus pseudintermedius Siphoviridae phages.</title>
        <authorList>
            <person name="Zeman M."/>
            <person name="Vrbovska V."/>
            <person name="Bardy P."/>
            <person name="Pantucek R."/>
        </authorList>
    </citation>
    <scope>NUCLEOTIDE SEQUENCE [LARGE SCALE GENOMIC DNA]</scope>
</reference>
<organism evidence="1 2">
    <name type="scientific">Staphylococcus phage vB_SpsS_QT1</name>
    <dbReference type="NCBI Taxonomy" id="2510452"/>
    <lineage>
        <taxon>Viruses</taxon>
        <taxon>Duplodnaviria</taxon>
        <taxon>Heunggongvirae</taxon>
        <taxon>Uroviricota</taxon>
        <taxon>Caudoviricetes</taxon>
        <taxon>Fibralongavirus</taxon>
        <taxon>Fibralongavirus QT1</taxon>
    </lineage>
</organism>
<dbReference type="SMR" id="A0A4P6QXA7"/>
<evidence type="ECO:0000313" key="2">
    <source>
        <dbReference type="Proteomes" id="UP000310300"/>
    </source>
</evidence>